<proteinExistence type="predicted"/>
<dbReference type="Proteomes" id="UP000734854">
    <property type="component" value="Unassembled WGS sequence"/>
</dbReference>
<feature type="region of interest" description="Disordered" evidence="1">
    <location>
        <begin position="1"/>
        <end position="35"/>
    </location>
</feature>
<organism evidence="2 3">
    <name type="scientific">Zingiber officinale</name>
    <name type="common">Ginger</name>
    <name type="synonym">Amomum zingiber</name>
    <dbReference type="NCBI Taxonomy" id="94328"/>
    <lineage>
        <taxon>Eukaryota</taxon>
        <taxon>Viridiplantae</taxon>
        <taxon>Streptophyta</taxon>
        <taxon>Embryophyta</taxon>
        <taxon>Tracheophyta</taxon>
        <taxon>Spermatophyta</taxon>
        <taxon>Magnoliopsida</taxon>
        <taxon>Liliopsida</taxon>
        <taxon>Zingiberales</taxon>
        <taxon>Zingiberaceae</taxon>
        <taxon>Zingiber</taxon>
    </lineage>
</organism>
<dbReference type="AlphaFoldDB" id="A0A8J5KMD5"/>
<reference evidence="2 3" key="1">
    <citation type="submission" date="2020-08" db="EMBL/GenBank/DDBJ databases">
        <title>Plant Genome Project.</title>
        <authorList>
            <person name="Zhang R.-G."/>
        </authorList>
    </citation>
    <scope>NUCLEOTIDE SEQUENCE [LARGE SCALE GENOMIC DNA]</scope>
    <source>
        <tissue evidence="2">Rhizome</tissue>
    </source>
</reference>
<evidence type="ECO:0000313" key="2">
    <source>
        <dbReference type="EMBL" id="KAG6482403.1"/>
    </source>
</evidence>
<name>A0A8J5KMD5_ZINOF</name>
<feature type="compositionally biased region" description="Low complexity" evidence="1">
    <location>
        <begin position="1"/>
        <end position="14"/>
    </location>
</feature>
<feature type="compositionally biased region" description="Polar residues" evidence="1">
    <location>
        <begin position="17"/>
        <end position="30"/>
    </location>
</feature>
<keyword evidence="3" id="KW-1185">Reference proteome</keyword>
<accession>A0A8J5KMD5</accession>
<gene>
    <name evidence="2" type="ORF">ZIOFF_059034</name>
</gene>
<comment type="caution">
    <text evidence="2">The sequence shown here is derived from an EMBL/GenBank/DDBJ whole genome shotgun (WGS) entry which is preliminary data.</text>
</comment>
<protein>
    <submittedName>
        <fullName evidence="2">Uncharacterized protein</fullName>
    </submittedName>
</protein>
<dbReference type="EMBL" id="JACMSC010000016">
    <property type="protein sequence ID" value="KAG6482403.1"/>
    <property type="molecule type" value="Genomic_DNA"/>
</dbReference>
<evidence type="ECO:0000313" key="3">
    <source>
        <dbReference type="Proteomes" id="UP000734854"/>
    </source>
</evidence>
<evidence type="ECO:0000256" key="1">
    <source>
        <dbReference type="SAM" id="MobiDB-lite"/>
    </source>
</evidence>
<sequence length="235" mass="26635">MRPSPTNSSPANPSLAKPSSQTTPPNSSLSRPHLRQAADPDAEVIDHNRLTHLFASFTPDVEAVTGCLFSGFSARFMRILYRSEVEWVFSNLQICDAIMACGLAEMFVSSDYWDLSLIKFPGLFHISYGSSFKQWSLTIPVRSLDSRDQYTKERLDSNGEILLKKRCFSASQAFFLQALFLQSEETLHFCNNSAFCKKVFAEKKAFHLCKLSFCCLKKRCISASFLSFFLQAFHF</sequence>